<keyword evidence="1" id="KW-0472">Membrane</keyword>
<accession>A0A8I0MU10</accession>
<proteinExistence type="predicted"/>
<evidence type="ECO:0000313" key="2">
    <source>
        <dbReference type="EMBL" id="MBE0345845.1"/>
    </source>
</evidence>
<sequence>MYRNTQFAWVIWLLLAFIASFTTLAIYLTGTNIAFVGFLVILAIVAFIFYGLTVEVNQQQQTLSWWFGPSVAKITLKFDDIDYVQPVKNSLRHGLGMRISTDGWVYTVAGFDALEVVMKDGTKYRVGTNDKTKLVAAMESKLINKQSAE</sequence>
<evidence type="ECO:0000313" key="3">
    <source>
        <dbReference type="Proteomes" id="UP000660708"/>
    </source>
</evidence>
<comment type="caution">
    <text evidence="2">The sequence shown here is derived from an EMBL/GenBank/DDBJ whole genome shotgun (WGS) entry which is preliminary data.</text>
</comment>
<reference evidence="2 3" key="1">
    <citation type="submission" date="2015-06" db="EMBL/GenBank/DDBJ databases">
        <title>Genome sequence of Pseudoalteromonas peptidolytica.</title>
        <authorList>
            <person name="Xie B.-B."/>
            <person name="Rong J.-C."/>
            <person name="Qin Q.-L."/>
            <person name="Zhang Y.-Z."/>
        </authorList>
    </citation>
    <scope>NUCLEOTIDE SEQUENCE [LARGE SCALE GENOMIC DNA]</scope>
    <source>
        <strain evidence="2 3">F12-50-A1</strain>
    </source>
</reference>
<keyword evidence="3" id="KW-1185">Reference proteome</keyword>
<evidence type="ECO:0000256" key="1">
    <source>
        <dbReference type="SAM" id="Phobius"/>
    </source>
</evidence>
<keyword evidence="1" id="KW-1133">Transmembrane helix</keyword>
<dbReference type="RefSeq" id="WP_128730992.1">
    <property type="nucleotide sequence ID" value="NZ_AQHF01000020.1"/>
</dbReference>
<gene>
    <name evidence="2" type="ORF">PPEP_a0814</name>
</gene>
<keyword evidence="1" id="KW-0812">Transmembrane</keyword>
<name>A0A8I0MU10_9GAMM</name>
<dbReference type="Proteomes" id="UP000660708">
    <property type="component" value="Unassembled WGS sequence"/>
</dbReference>
<dbReference type="EMBL" id="AQHF01000020">
    <property type="protein sequence ID" value="MBE0345845.1"/>
    <property type="molecule type" value="Genomic_DNA"/>
</dbReference>
<dbReference type="AlphaFoldDB" id="A0A8I0MU10"/>
<organism evidence="2 3">
    <name type="scientific">Pseudoalteromonas peptidolytica F12-50-A1</name>
    <dbReference type="NCBI Taxonomy" id="1315280"/>
    <lineage>
        <taxon>Bacteria</taxon>
        <taxon>Pseudomonadati</taxon>
        <taxon>Pseudomonadota</taxon>
        <taxon>Gammaproteobacteria</taxon>
        <taxon>Alteromonadales</taxon>
        <taxon>Pseudoalteromonadaceae</taxon>
        <taxon>Pseudoalteromonas</taxon>
    </lineage>
</organism>
<feature type="transmembrane region" description="Helical" evidence="1">
    <location>
        <begin position="33"/>
        <end position="52"/>
    </location>
</feature>
<feature type="transmembrane region" description="Helical" evidence="1">
    <location>
        <begin position="7"/>
        <end position="27"/>
    </location>
</feature>
<protein>
    <submittedName>
        <fullName evidence="2">Uncharacterized protein</fullName>
    </submittedName>
</protein>